<dbReference type="GO" id="GO:0042781">
    <property type="term" value="F:3'-tRNA processing endoribonuclease activity"/>
    <property type="evidence" value="ECO:0007669"/>
    <property type="project" value="TreeGrafter"/>
</dbReference>
<evidence type="ECO:0000256" key="7">
    <source>
        <dbReference type="NCBIfam" id="TIGR00188"/>
    </source>
</evidence>
<dbReference type="InterPro" id="IPR020568">
    <property type="entry name" value="Ribosomal_Su5_D2-typ_SF"/>
</dbReference>
<dbReference type="EC" id="3.1.26.5" evidence="6 7"/>
<comment type="subunit">
    <text evidence="6">Consists of a catalytic RNA component (M1 or rnpB) and a protein subunit.</text>
</comment>
<dbReference type="EMBL" id="OUNR01000012">
    <property type="protein sequence ID" value="SPP64388.1"/>
    <property type="molecule type" value="Genomic_DNA"/>
</dbReference>
<evidence type="ECO:0000256" key="2">
    <source>
        <dbReference type="ARBA" id="ARBA00022722"/>
    </source>
</evidence>
<evidence type="ECO:0000313" key="8">
    <source>
        <dbReference type="EMBL" id="SPP64388.1"/>
    </source>
</evidence>
<proteinExistence type="inferred from homology"/>
<comment type="function">
    <text evidence="6">RNaseP catalyzes the removal of the 5'-leader sequence from pre-tRNA to produce the mature 5'-terminus. It can also cleave other RNA substrates such as 4.5S RNA. The protein component plays an auxiliary but essential role in vivo by binding to the 5'-leader sequence and broadening the substrate specificity of the ribozyme.</text>
</comment>
<dbReference type="GO" id="GO:0004526">
    <property type="term" value="F:ribonuclease P activity"/>
    <property type="evidence" value="ECO:0007669"/>
    <property type="project" value="UniProtKB-UniRule"/>
</dbReference>
<dbReference type="PANTHER" id="PTHR33992:SF1">
    <property type="entry name" value="RIBONUCLEASE P PROTEIN COMPONENT"/>
    <property type="match status" value="1"/>
</dbReference>
<dbReference type="Gene3D" id="3.30.230.10">
    <property type="match status" value="1"/>
</dbReference>
<sequence>MSSQARTDVMFLRVSRDIEQVKRHGRRSSTQCFNLLASRTEGAVSQVGIVVGRRFGNAVKRNRSKRRFRELVRAIYPDLIPGYHLLVFPKRDALTLSFRELKELWTATLSKHRLLNTRSI</sequence>
<keyword evidence="9" id="KW-1185">Reference proteome</keyword>
<dbReference type="InParanoid" id="A0A330L3J2"/>
<comment type="similarity">
    <text evidence="6">Belongs to the RnpA family.</text>
</comment>
<evidence type="ECO:0000313" key="9">
    <source>
        <dbReference type="Proteomes" id="UP000248168"/>
    </source>
</evidence>
<evidence type="ECO:0000256" key="4">
    <source>
        <dbReference type="ARBA" id="ARBA00022801"/>
    </source>
</evidence>
<dbReference type="Pfam" id="PF00825">
    <property type="entry name" value="Ribonuclease_P"/>
    <property type="match status" value="1"/>
</dbReference>
<dbReference type="Proteomes" id="UP000248168">
    <property type="component" value="Unassembled WGS sequence"/>
</dbReference>
<comment type="catalytic activity">
    <reaction evidence="6">
        <text>Endonucleolytic cleavage of RNA, removing 5'-extranucleotides from tRNA precursor.</text>
        <dbReference type="EC" id="3.1.26.5"/>
    </reaction>
</comment>
<dbReference type="PANTHER" id="PTHR33992">
    <property type="entry name" value="RIBONUCLEASE P PROTEIN COMPONENT"/>
    <property type="match status" value="1"/>
</dbReference>
<name>A0A330L3J2_9BACT</name>
<evidence type="ECO:0000256" key="3">
    <source>
        <dbReference type="ARBA" id="ARBA00022759"/>
    </source>
</evidence>
<organism evidence="8 9">
    <name type="scientific">Nitrospira lenta</name>
    <dbReference type="NCBI Taxonomy" id="1436998"/>
    <lineage>
        <taxon>Bacteria</taxon>
        <taxon>Pseudomonadati</taxon>
        <taxon>Nitrospirota</taxon>
        <taxon>Nitrospiria</taxon>
        <taxon>Nitrospirales</taxon>
        <taxon>Nitrospiraceae</taxon>
        <taxon>Nitrospira</taxon>
    </lineage>
</organism>
<dbReference type="GO" id="GO:0000049">
    <property type="term" value="F:tRNA binding"/>
    <property type="evidence" value="ECO:0007669"/>
    <property type="project" value="UniProtKB-UniRule"/>
</dbReference>
<keyword evidence="5 6" id="KW-0694">RNA-binding</keyword>
<keyword evidence="4 6" id="KW-0378">Hydrolase</keyword>
<dbReference type="NCBIfam" id="TIGR00188">
    <property type="entry name" value="rnpA"/>
    <property type="match status" value="1"/>
</dbReference>
<dbReference type="SUPFAM" id="SSF54211">
    <property type="entry name" value="Ribosomal protein S5 domain 2-like"/>
    <property type="match status" value="1"/>
</dbReference>
<dbReference type="InterPro" id="IPR014721">
    <property type="entry name" value="Ribsml_uS5_D2-typ_fold_subgr"/>
</dbReference>
<protein>
    <recommendedName>
        <fullName evidence="6 7">Ribonuclease P protein component</fullName>
        <shortName evidence="6">RNase P protein</shortName>
        <shortName evidence="6">RNaseP protein</shortName>
        <ecNumber evidence="6 7">3.1.26.5</ecNumber>
    </recommendedName>
    <alternativeName>
        <fullName evidence="6">Protein C5</fullName>
    </alternativeName>
</protein>
<accession>A0A330L3J2</accession>
<gene>
    <name evidence="6 8" type="primary">rnpA</name>
    <name evidence="8" type="ORF">NITLEN_20027</name>
</gene>
<keyword evidence="2 6" id="KW-0540">Nuclease</keyword>
<dbReference type="GO" id="GO:0030677">
    <property type="term" value="C:ribonuclease P complex"/>
    <property type="evidence" value="ECO:0007669"/>
    <property type="project" value="TreeGrafter"/>
</dbReference>
<evidence type="ECO:0000256" key="5">
    <source>
        <dbReference type="ARBA" id="ARBA00022884"/>
    </source>
</evidence>
<keyword evidence="1 6" id="KW-0819">tRNA processing</keyword>
<dbReference type="InterPro" id="IPR000100">
    <property type="entry name" value="RNase_P"/>
</dbReference>
<evidence type="ECO:0000256" key="6">
    <source>
        <dbReference type="HAMAP-Rule" id="MF_00227"/>
    </source>
</evidence>
<evidence type="ECO:0000256" key="1">
    <source>
        <dbReference type="ARBA" id="ARBA00022694"/>
    </source>
</evidence>
<dbReference type="AlphaFoldDB" id="A0A330L3J2"/>
<dbReference type="HAMAP" id="MF_00227">
    <property type="entry name" value="RNase_P"/>
    <property type="match status" value="1"/>
</dbReference>
<keyword evidence="3 6" id="KW-0255">Endonuclease</keyword>
<dbReference type="GO" id="GO:0001682">
    <property type="term" value="P:tRNA 5'-leader removal"/>
    <property type="evidence" value="ECO:0007669"/>
    <property type="project" value="UniProtKB-UniRule"/>
</dbReference>
<reference evidence="9" key="1">
    <citation type="submission" date="2018-04" db="EMBL/GenBank/DDBJ databases">
        <authorList>
            <person name="Lucker S."/>
            <person name="Sakoula D."/>
        </authorList>
    </citation>
    <scope>NUCLEOTIDE SEQUENCE [LARGE SCALE GENOMIC DNA]</scope>
</reference>